<keyword evidence="2" id="KW-0812">Transmembrane</keyword>
<keyword evidence="2" id="KW-0472">Membrane</keyword>
<sequence length="63" mass="7303">MGDRREERCVPKGRRTSFRRRNGHRPGRPSSLGTRSWITKRRVLLALFTGLLALFGYGLVFEL</sequence>
<keyword evidence="4" id="KW-1185">Reference proteome</keyword>
<proteinExistence type="predicted"/>
<dbReference type="EMBL" id="FXTD01000010">
    <property type="protein sequence ID" value="SMO82375.1"/>
    <property type="molecule type" value="Genomic_DNA"/>
</dbReference>
<evidence type="ECO:0000256" key="2">
    <source>
        <dbReference type="SAM" id="Phobius"/>
    </source>
</evidence>
<accession>A0A521EER3</accession>
<evidence type="ECO:0000256" key="1">
    <source>
        <dbReference type="SAM" id="MobiDB-lite"/>
    </source>
</evidence>
<dbReference type="Proteomes" id="UP000319712">
    <property type="component" value="Unassembled WGS sequence"/>
</dbReference>
<feature type="transmembrane region" description="Helical" evidence="2">
    <location>
        <begin position="43"/>
        <end position="61"/>
    </location>
</feature>
<reference evidence="3 4" key="1">
    <citation type="submission" date="2017-05" db="EMBL/GenBank/DDBJ databases">
        <authorList>
            <person name="Varghese N."/>
            <person name="Submissions S."/>
        </authorList>
    </citation>
    <scope>NUCLEOTIDE SEQUENCE [LARGE SCALE GENOMIC DNA]</scope>
    <source>
        <strain evidence="3 4">DSM 19504</strain>
    </source>
</reference>
<feature type="region of interest" description="Disordered" evidence="1">
    <location>
        <begin position="1"/>
        <end position="33"/>
    </location>
</feature>
<dbReference type="AlphaFoldDB" id="A0A521EER3"/>
<feature type="compositionally biased region" description="Basic and acidic residues" evidence="1">
    <location>
        <begin position="1"/>
        <end position="10"/>
    </location>
</feature>
<name>A0A521EER3_9EURY</name>
<evidence type="ECO:0000313" key="4">
    <source>
        <dbReference type="Proteomes" id="UP000319712"/>
    </source>
</evidence>
<gene>
    <name evidence="3" type="ORF">SAMN06264867_11088</name>
</gene>
<feature type="compositionally biased region" description="Basic residues" evidence="1">
    <location>
        <begin position="11"/>
        <end position="27"/>
    </location>
</feature>
<protein>
    <submittedName>
        <fullName evidence="3">Uncharacterized protein</fullName>
    </submittedName>
</protein>
<keyword evidence="2" id="KW-1133">Transmembrane helix</keyword>
<organism evidence="3 4">
    <name type="scientific">Halorubrum cibi</name>
    <dbReference type="NCBI Taxonomy" id="413815"/>
    <lineage>
        <taxon>Archaea</taxon>
        <taxon>Methanobacteriati</taxon>
        <taxon>Methanobacteriota</taxon>
        <taxon>Stenosarchaea group</taxon>
        <taxon>Halobacteria</taxon>
        <taxon>Halobacteriales</taxon>
        <taxon>Haloferacaceae</taxon>
        <taxon>Halorubrum</taxon>
    </lineage>
</organism>
<evidence type="ECO:0000313" key="3">
    <source>
        <dbReference type="EMBL" id="SMO82375.1"/>
    </source>
</evidence>